<dbReference type="CDD" id="cd00164">
    <property type="entry name" value="S1_like"/>
    <property type="match status" value="1"/>
</dbReference>
<evidence type="ECO:0000259" key="2">
    <source>
        <dbReference type="PROSITE" id="PS50126"/>
    </source>
</evidence>
<reference evidence="3 4" key="1">
    <citation type="submission" date="2017-09" db="EMBL/GenBank/DDBJ databases">
        <title>Depth-based differentiation of microbial function through sediment-hosted aquifers and enrichment of novel symbionts in the deep terrestrial subsurface.</title>
        <authorList>
            <person name="Probst A.J."/>
            <person name="Ladd B."/>
            <person name="Jarett J.K."/>
            <person name="Geller-Mcgrath D.E."/>
            <person name="Sieber C.M."/>
            <person name="Emerson J.B."/>
            <person name="Anantharaman K."/>
            <person name="Thomas B.C."/>
            <person name="Malmstrom R."/>
            <person name="Stieglmeier M."/>
            <person name="Klingl A."/>
            <person name="Woyke T."/>
            <person name="Ryan C.M."/>
            <person name="Banfield J.F."/>
        </authorList>
    </citation>
    <scope>NUCLEOTIDE SEQUENCE [LARGE SCALE GENOMIC DNA]</scope>
    <source>
        <strain evidence="3">CG10_big_fil_rev_8_21_14_0_10_48_11</strain>
    </source>
</reference>
<dbReference type="GO" id="GO:0006412">
    <property type="term" value="P:translation"/>
    <property type="evidence" value="ECO:0007669"/>
    <property type="project" value="TreeGrafter"/>
</dbReference>
<dbReference type="Proteomes" id="UP000231152">
    <property type="component" value="Unassembled WGS sequence"/>
</dbReference>
<dbReference type="GO" id="GO:0003729">
    <property type="term" value="F:mRNA binding"/>
    <property type="evidence" value="ECO:0007669"/>
    <property type="project" value="TreeGrafter"/>
</dbReference>
<name>A0A2M8LE78_9BACT</name>
<evidence type="ECO:0000256" key="1">
    <source>
        <dbReference type="SAM" id="MobiDB-lite"/>
    </source>
</evidence>
<dbReference type="Pfam" id="PF00575">
    <property type="entry name" value="S1"/>
    <property type="match status" value="1"/>
</dbReference>
<proteinExistence type="predicted"/>
<dbReference type="Gene3D" id="2.40.50.140">
    <property type="entry name" value="Nucleic acid-binding proteins"/>
    <property type="match status" value="1"/>
</dbReference>
<feature type="domain" description="S1 motif" evidence="2">
    <location>
        <begin position="19"/>
        <end position="87"/>
    </location>
</feature>
<protein>
    <recommendedName>
        <fullName evidence="2">S1 motif domain-containing protein</fullName>
    </recommendedName>
</protein>
<dbReference type="GO" id="GO:0003735">
    <property type="term" value="F:structural constituent of ribosome"/>
    <property type="evidence" value="ECO:0007669"/>
    <property type="project" value="TreeGrafter"/>
</dbReference>
<dbReference type="SMART" id="SM00316">
    <property type="entry name" value="S1"/>
    <property type="match status" value="1"/>
</dbReference>
<organism evidence="3 4">
    <name type="scientific">Candidatus Uhrbacteria bacterium CG10_big_fil_rev_8_21_14_0_10_48_11</name>
    <dbReference type="NCBI Taxonomy" id="1975037"/>
    <lineage>
        <taxon>Bacteria</taxon>
        <taxon>Candidatus Uhriibacteriota</taxon>
    </lineage>
</organism>
<dbReference type="InterPro" id="IPR050437">
    <property type="entry name" value="Ribos_protein_bS1-like"/>
</dbReference>
<dbReference type="PANTHER" id="PTHR10724">
    <property type="entry name" value="30S RIBOSOMAL PROTEIN S1"/>
    <property type="match status" value="1"/>
</dbReference>
<sequence length="118" mass="13187">MKRLLPDPWQRVAEHYAVGQRVKGSVKKINTFGLFVELDPEIHGLAHISELDMKPEEVTKKVKIGDVLEFTIVSLKPEEYRLGLSLTKTPEEALAEGSATDKKDIDATNEDTKEKAAN</sequence>
<gene>
    <name evidence="3" type="ORF">COV04_03160</name>
</gene>
<dbReference type="SUPFAM" id="SSF50249">
    <property type="entry name" value="Nucleic acid-binding proteins"/>
    <property type="match status" value="1"/>
</dbReference>
<comment type="caution">
    <text evidence="3">The sequence shown here is derived from an EMBL/GenBank/DDBJ whole genome shotgun (WGS) entry which is preliminary data.</text>
</comment>
<dbReference type="EMBL" id="PFET01000010">
    <property type="protein sequence ID" value="PJE75762.1"/>
    <property type="molecule type" value="Genomic_DNA"/>
</dbReference>
<feature type="region of interest" description="Disordered" evidence="1">
    <location>
        <begin position="91"/>
        <end position="118"/>
    </location>
</feature>
<accession>A0A2M8LE78</accession>
<evidence type="ECO:0000313" key="3">
    <source>
        <dbReference type="EMBL" id="PJE75762.1"/>
    </source>
</evidence>
<dbReference type="InterPro" id="IPR012340">
    <property type="entry name" value="NA-bd_OB-fold"/>
</dbReference>
<dbReference type="PROSITE" id="PS50126">
    <property type="entry name" value="S1"/>
    <property type="match status" value="1"/>
</dbReference>
<dbReference type="InterPro" id="IPR003029">
    <property type="entry name" value="S1_domain"/>
</dbReference>
<dbReference type="AlphaFoldDB" id="A0A2M8LE78"/>
<feature type="compositionally biased region" description="Basic and acidic residues" evidence="1">
    <location>
        <begin position="99"/>
        <end position="118"/>
    </location>
</feature>
<evidence type="ECO:0000313" key="4">
    <source>
        <dbReference type="Proteomes" id="UP000231152"/>
    </source>
</evidence>